<evidence type="ECO:0000256" key="1">
    <source>
        <dbReference type="SAM" id="MobiDB-lite"/>
    </source>
</evidence>
<dbReference type="PANTHER" id="PTHR12302:SF26">
    <property type="entry name" value="BLR1266 PROTEIN"/>
    <property type="match status" value="1"/>
</dbReference>
<dbReference type="GO" id="GO:0003676">
    <property type="term" value="F:nucleic acid binding"/>
    <property type="evidence" value="ECO:0007669"/>
    <property type="project" value="InterPro"/>
</dbReference>
<keyword evidence="3" id="KW-0255">Endonuclease</keyword>
<dbReference type="EMBL" id="JACHLP010000002">
    <property type="protein sequence ID" value="MBB4842941.1"/>
    <property type="molecule type" value="Genomic_DNA"/>
</dbReference>
<protein>
    <submittedName>
        <fullName evidence="3">Endonuclease YncB(Thermonuclease family)</fullName>
    </submittedName>
</protein>
<dbReference type="AlphaFoldDB" id="A0A840L579"/>
<dbReference type="InterPro" id="IPR035437">
    <property type="entry name" value="SNase_OB-fold_sf"/>
</dbReference>
<sequence length="183" mass="20376">MSLLPRLALTLTAFFSLFSSLPRLRAPLCALLLSLLALAPAWAEMLHGRVVGVADGDTITVLDADKAQHKIRLAGIDAPEKKQPYGQSSKKRLSDLVYGQPVAVEWQKRDRYGRIIGKVWRGDTDICLSQLQSGMAWHYKQYNKDLPLADRLSYAQAEQAARSGGAGLWQESSPVAPWDFRRK</sequence>
<evidence type="ECO:0000259" key="2">
    <source>
        <dbReference type="PROSITE" id="PS50830"/>
    </source>
</evidence>
<dbReference type="PROSITE" id="PS01123">
    <property type="entry name" value="TNASE_1"/>
    <property type="match status" value="1"/>
</dbReference>
<accession>A0A840L579</accession>
<dbReference type="Proteomes" id="UP000562027">
    <property type="component" value="Unassembled WGS sequence"/>
</dbReference>
<dbReference type="InterPro" id="IPR002071">
    <property type="entry name" value="Thermonucl_AS"/>
</dbReference>
<evidence type="ECO:0000313" key="4">
    <source>
        <dbReference type="Proteomes" id="UP000562027"/>
    </source>
</evidence>
<comment type="caution">
    <text evidence="3">The sequence shown here is derived from an EMBL/GenBank/DDBJ whole genome shotgun (WGS) entry which is preliminary data.</text>
</comment>
<gene>
    <name evidence="3" type="ORF">HNP55_001456</name>
</gene>
<organism evidence="3 4">
    <name type="scientific">Roseateles oligotrophus</name>
    <dbReference type="NCBI Taxonomy" id="1769250"/>
    <lineage>
        <taxon>Bacteria</taxon>
        <taxon>Pseudomonadati</taxon>
        <taxon>Pseudomonadota</taxon>
        <taxon>Betaproteobacteria</taxon>
        <taxon>Burkholderiales</taxon>
        <taxon>Sphaerotilaceae</taxon>
        <taxon>Roseateles</taxon>
    </lineage>
</organism>
<keyword evidence="3" id="KW-0378">Hydrolase</keyword>
<dbReference type="PANTHER" id="PTHR12302">
    <property type="entry name" value="EBNA2 BINDING PROTEIN P100"/>
    <property type="match status" value="1"/>
</dbReference>
<dbReference type="InterPro" id="IPR016071">
    <property type="entry name" value="Staphylococal_nuclease_OB-fold"/>
</dbReference>
<dbReference type="SUPFAM" id="SSF50199">
    <property type="entry name" value="Staphylococcal nuclease"/>
    <property type="match status" value="1"/>
</dbReference>
<reference evidence="3 4" key="1">
    <citation type="submission" date="2020-08" db="EMBL/GenBank/DDBJ databases">
        <title>Functional genomics of gut bacteria from endangered species of beetles.</title>
        <authorList>
            <person name="Carlos-Shanley C."/>
        </authorList>
    </citation>
    <scope>NUCLEOTIDE SEQUENCE [LARGE SCALE GENOMIC DNA]</scope>
    <source>
        <strain evidence="3 4">S00239</strain>
    </source>
</reference>
<dbReference type="PROSITE" id="PS50830">
    <property type="entry name" value="TNASE_3"/>
    <property type="match status" value="1"/>
</dbReference>
<feature type="region of interest" description="Disordered" evidence="1">
    <location>
        <begin position="163"/>
        <end position="183"/>
    </location>
</feature>
<keyword evidence="4" id="KW-1185">Reference proteome</keyword>
<evidence type="ECO:0000313" key="3">
    <source>
        <dbReference type="EMBL" id="MBB4842941.1"/>
    </source>
</evidence>
<dbReference type="Pfam" id="PF00565">
    <property type="entry name" value="SNase"/>
    <property type="match status" value="1"/>
</dbReference>
<dbReference type="GO" id="GO:0004519">
    <property type="term" value="F:endonuclease activity"/>
    <property type="evidence" value="ECO:0007669"/>
    <property type="project" value="UniProtKB-KW"/>
</dbReference>
<name>A0A840L579_9BURK</name>
<proteinExistence type="predicted"/>
<dbReference type="SMART" id="SM00318">
    <property type="entry name" value="SNc"/>
    <property type="match status" value="1"/>
</dbReference>
<keyword evidence="3" id="KW-0540">Nuclease</keyword>
<dbReference type="Gene3D" id="2.40.50.90">
    <property type="match status" value="1"/>
</dbReference>
<feature type="domain" description="TNase-like" evidence="2">
    <location>
        <begin position="44"/>
        <end position="171"/>
    </location>
</feature>
<dbReference type="RefSeq" id="WP_246448238.1">
    <property type="nucleotide sequence ID" value="NZ_JACHLP010000002.1"/>
</dbReference>